<organism evidence="1 2">
    <name type="scientific">Algibacter miyuki</name>
    <dbReference type="NCBI Taxonomy" id="1306933"/>
    <lineage>
        <taxon>Bacteria</taxon>
        <taxon>Pseudomonadati</taxon>
        <taxon>Bacteroidota</taxon>
        <taxon>Flavobacteriia</taxon>
        <taxon>Flavobacteriales</taxon>
        <taxon>Flavobacteriaceae</taxon>
        <taxon>Algibacter</taxon>
    </lineage>
</organism>
<dbReference type="Gene3D" id="3.40.50.150">
    <property type="entry name" value="Vaccinia Virus protein VP39"/>
    <property type="match status" value="1"/>
</dbReference>
<dbReference type="Pfam" id="PF13578">
    <property type="entry name" value="Methyltransf_24"/>
    <property type="match status" value="1"/>
</dbReference>
<sequence>MLKQKLNLFFTINRKVINNVMSCIFFKPKTKKIEDSFIARLRCSVIGEGMLNEGNIFLINYAIKNMPENGITFEIGVYGGLSTNLILHLLAKHNKEILHYGCDAWIYEGFKDHLGMTENHIDGKKEIERTDYMNYIKNSFINATTFLSPKYLPYICHTTSDSFFNNWNTENQFTDVFNRTFKLNSKIAFCYIDGNHSYNQTKMDFNNVSQKLLIGGYVLIDDSAKGSNFGSAKFISEILKNPQFIKIYNNPNYLFKKIN</sequence>
<dbReference type="GO" id="GO:0008168">
    <property type="term" value="F:methyltransferase activity"/>
    <property type="evidence" value="ECO:0007669"/>
    <property type="project" value="UniProtKB-KW"/>
</dbReference>
<protein>
    <submittedName>
        <fullName evidence="1">Class I SAM-dependent methyltransferase</fullName>
        <ecNumber evidence="1">2.1.1.-</ecNumber>
    </submittedName>
</protein>
<dbReference type="InterPro" id="IPR029063">
    <property type="entry name" value="SAM-dependent_MTases_sf"/>
</dbReference>
<dbReference type="Proteomes" id="UP001589590">
    <property type="component" value="Unassembled WGS sequence"/>
</dbReference>
<evidence type="ECO:0000313" key="1">
    <source>
        <dbReference type="EMBL" id="MFB9104043.1"/>
    </source>
</evidence>
<gene>
    <name evidence="1" type="ORF">ACFFU1_03955</name>
</gene>
<name>A0ABV5GWM7_9FLAO</name>
<keyword evidence="1" id="KW-0808">Transferase</keyword>
<keyword evidence="1" id="KW-0489">Methyltransferase</keyword>
<comment type="caution">
    <text evidence="1">The sequence shown here is derived from an EMBL/GenBank/DDBJ whole genome shotgun (WGS) entry which is preliminary data.</text>
</comment>
<evidence type="ECO:0000313" key="2">
    <source>
        <dbReference type="Proteomes" id="UP001589590"/>
    </source>
</evidence>
<keyword evidence="2" id="KW-1185">Reference proteome</keyword>
<dbReference type="EC" id="2.1.1.-" evidence="1"/>
<accession>A0ABV5GWM7</accession>
<proteinExistence type="predicted"/>
<dbReference type="GO" id="GO:0032259">
    <property type="term" value="P:methylation"/>
    <property type="evidence" value="ECO:0007669"/>
    <property type="project" value="UniProtKB-KW"/>
</dbReference>
<dbReference type="RefSeq" id="WP_290268349.1">
    <property type="nucleotide sequence ID" value="NZ_JAUFQP010000004.1"/>
</dbReference>
<dbReference type="EMBL" id="JBHMFA010000001">
    <property type="protein sequence ID" value="MFB9104043.1"/>
    <property type="molecule type" value="Genomic_DNA"/>
</dbReference>
<reference evidence="1 2" key="1">
    <citation type="submission" date="2024-09" db="EMBL/GenBank/DDBJ databases">
        <authorList>
            <person name="Sun Q."/>
            <person name="Mori K."/>
        </authorList>
    </citation>
    <scope>NUCLEOTIDE SEQUENCE [LARGE SCALE GENOMIC DNA]</scope>
    <source>
        <strain evidence="1 2">CECT 8300</strain>
    </source>
</reference>